<feature type="region of interest" description="Disordered" evidence="1">
    <location>
        <begin position="1"/>
        <end position="82"/>
    </location>
</feature>
<reference evidence="2 3" key="1">
    <citation type="submission" date="2024-02" db="EMBL/GenBank/DDBJ databases">
        <authorList>
            <consortium name="ELIXIR-Norway"/>
            <consortium name="Elixir Norway"/>
        </authorList>
    </citation>
    <scope>NUCLEOTIDE SEQUENCE [LARGE SCALE GENOMIC DNA]</scope>
</reference>
<accession>A0ABP0VJZ6</accession>
<dbReference type="EMBL" id="OZ020096">
    <property type="protein sequence ID" value="CAK9254750.1"/>
    <property type="molecule type" value="Genomic_DNA"/>
</dbReference>
<gene>
    <name evidence="2" type="ORF">CSSPJE1EN1_LOCUS228</name>
</gene>
<proteinExistence type="predicted"/>
<name>A0ABP0VJZ6_9BRYO</name>
<sequence length="82" mass="9055">MAVAYASAYSAAGKQRRPAPRRGQLSQEEVGRCVHHNQARKMSEDVFSGGDWETGLAKDDDVKRKAPSPQVHQTPDFSEKLS</sequence>
<protein>
    <submittedName>
        <fullName evidence="2">Uncharacterized protein</fullName>
    </submittedName>
</protein>
<keyword evidence="3" id="KW-1185">Reference proteome</keyword>
<organism evidence="2 3">
    <name type="scientific">Sphagnum jensenii</name>
    <dbReference type="NCBI Taxonomy" id="128206"/>
    <lineage>
        <taxon>Eukaryota</taxon>
        <taxon>Viridiplantae</taxon>
        <taxon>Streptophyta</taxon>
        <taxon>Embryophyta</taxon>
        <taxon>Bryophyta</taxon>
        <taxon>Sphagnophytina</taxon>
        <taxon>Sphagnopsida</taxon>
        <taxon>Sphagnales</taxon>
        <taxon>Sphagnaceae</taxon>
        <taxon>Sphagnum</taxon>
    </lineage>
</organism>
<evidence type="ECO:0000313" key="2">
    <source>
        <dbReference type="EMBL" id="CAK9254750.1"/>
    </source>
</evidence>
<evidence type="ECO:0000313" key="3">
    <source>
        <dbReference type="Proteomes" id="UP001497444"/>
    </source>
</evidence>
<evidence type="ECO:0000256" key="1">
    <source>
        <dbReference type="SAM" id="MobiDB-lite"/>
    </source>
</evidence>
<feature type="compositionally biased region" description="Low complexity" evidence="1">
    <location>
        <begin position="1"/>
        <end position="12"/>
    </location>
</feature>
<dbReference type="Proteomes" id="UP001497444">
    <property type="component" value="Chromosome 1"/>
</dbReference>